<keyword evidence="4" id="KW-1185">Reference proteome</keyword>
<evidence type="ECO:0000256" key="1">
    <source>
        <dbReference type="SAM" id="Coils"/>
    </source>
</evidence>
<reference evidence="3 4" key="1">
    <citation type="submission" date="2016-07" db="EMBL/GenBank/DDBJ databases">
        <title>Bacillus oceanisediminis whole genome.</title>
        <authorList>
            <person name="Pal Y."/>
            <person name="Verma A."/>
            <person name="Mual P."/>
            <person name="Srinivasan K."/>
        </authorList>
    </citation>
    <scope>NUCLEOTIDE SEQUENCE [LARGE SCALE GENOMIC DNA]</scope>
    <source>
        <strain evidence="3 4">Bhandara28</strain>
    </source>
</reference>
<accession>A0ABX3CWZ7</accession>
<organism evidence="3 4">
    <name type="scientific">Cytobacillus oceanisediminis</name>
    <dbReference type="NCBI Taxonomy" id="665099"/>
    <lineage>
        <taxon>Bacteria</taxon>
        <taxon>Bacillati</taxon>
        <taxon>Bacillota</taxon>
        <taxon>Bacilli</taxon>
        <taxon>Bacillales</taxon>
        <taxon>Bacillaceae</taxon>
        <taxon>Cytobacillus</taxon>
    </lineage>
</organism>
<gene>
    <name evidence="3" type="ORF">BBV17_10615</name>
</gene>
<dbReference type="Proteomes" id="UP000180194">
    <property type="component" value="Unassembled WGS sequence"/>
</dbReference>
<comment type="caution">
    <text evidence="3">The sequence shown here is derived from an EMBL/GenBank/DDBJ whole genome shotgun (WGS) entry which is preliminary data.</text>
</comment>
<evidence type="ECO:0000313" key="3">
    <source>
        <dbReference type="EMBL" id="OHX49940.1"/>
    </source>
</evidence>
<evidence type="ECO:0000256" key="2">
    <source>
        <dbReference type="SAM" id="MobiDB-lite"/>
    </source>
</evidence>
<proteinExistence type="predicted"/>
<protein>
    <submittedName>
        <fullName evidence="3">Uncharacterized protein</fullName>
    </submittedName>
</protein>
<feature type="coiled-coil region" evidence="1">
    <location>
        <begin position="59"/>
        <end position="86"/>
    </location>
</feature>
<evidence type="ECO:0000313" key="4">
    <source>
        <dbReference type="Proteomes" id="UP000180194"/>
    </source>
</evidence>
<feature type="region of interest" description="Disordered" evidence="2">
    <location>
        <begin position="109"/>
        <end position="135"/>
    </location>
</feature>
<keyword evidence="1" id="KW-0175">Coiled coil</keyword>
<dbReference type="EMBL" id="MBRJ01000008">
    <property type="protein sequence ID" value="OHX49940.1"/>
    <property type="molecule type" value="Genomic_DNA"/>
</dbReference>
<feature type="compositionally biased region" description="Acidic residues" evidence="2">
    <location>
        <begin position="113"/>
        <end position="125"/>
    </location>
</feature>
<sequence length="135" mass="15598">MIDTYGYEGKEYVLKTSETVFSSTGRFSMQVTLGEKEIYQLKNGFTKEFLVLYEVPEALVELMQEILELRDQISDKEASIREHEQSIDTSGSFFKGLLDTIFLYRDATNEPIEQTEEQETEEETGESITFQLNLP</sequence>
<name>A0ABX3CWZ7_9BACI</name>